<accession>A0A6C0IE50</accession>
<name>A0A6C0IE50_9ZZZZ</name>
<protein>
    <submittedName>
        <fullName evidence="1">Uncharacterized protein</fullName>
    </submittedName>
</protein>
<proteinExistence type="predicted"/>
<reference evidence="1" key="1">
    <citation type="journal article" date="2020" name="Nature">
        <title>Giant virus diversity and host interactions through global metagenomics.</title>
        <authorList>
            <person name="Schulz F."/>
            <person name="Roux S."/>
            <person name="Paez-Espino D."/>
            <person name="Jungbluth S."/>
            <person name="Walsh D.A."/>
            <person name="Denef V.J."/>
            <person name="McMahon K.D."/>
            <person name="Konstantinidis K.T."/>
            <person name="Eloe-Fadrosh E.A."/>
            <person name="Kyrpides N.C."/>
            <person name="Woyke T."/>
        </authorList>
    </citation>
    <scope>NUCLEOTIDE SEQUENCE</scope>
    <source>
        <strain evidence="1">GVMAG-M-3300023184-77</strain>
    </source>
</reference>
<sequence length="49" mass="5409">MKLNIFLAFTITILFIMVSLSVVESFGATSPGTMVQLNSTRAPRNLQSY</sequence>
<organism evidence="1">
    <name type="scientific">viral metagenome</name>
    <dbReference type="NCBI Taxonomy" id="1070528"/>
    <lineage>
        <taxon>unclassified sequences</taxon>
        <taxon>metagenomes</taxon>
        <taxon>organismal metagenomes</taxon>
    </lineage>
</organism>
<dbReference type="EMBL" id="MN740165">
    <property type="protein sequence ID" value="QHT91354.1"/>
    <property type="molecule type" value="Genomic_DNA"/>
</dbReference>
<dbReference type="AlphaFoldDB" id="A0A6C0IE50"/>
<evidence type="ECO:0000313" key="1">
    <source>
        <dbReference type="EMBL" id="QHT91354.1"/>
    </source>
</evidence>